<keyword evidence="2" id="KW-1185">Reference proteome</keyword>
<sequence>MPDERREQDAAYEKTLRRLSKASVNKHWEPYTDIPWDDAECAIDPEDPRWILPKMDPLGAHPWYLAQPEAVRARIGLWRQANVCKVGMQFENLLKRGLMTYAYRLPNASAEFRYIYHEMIEEGHHGMMFQEFVNRSGTPVEGMPRIVRLVGELTQPFSVLAPSLFFFWVLAGEEPIDHVQRRMLRDGSARHPLLTRIMSIHVAEEARHISFAHQFLRRRVPRMAAPQRFALSLAVPPSMKLGAWFILTPPAAMGRRFQIPDDVLRQTYWGADDSQRLIARAVSNVRDLCADIGLINPVSKQIWRALHIWDDKD</sequence>
<organism evidence="1 2">
    <name type="scientific">Actinomadura yumaensis</name>
    <dbReference type="NCBI Taxonomy" id="111807"/>
    <lineage>
        <taxon>Bacteria</taxon>
        <taxon>Bacillati</taxon>
        <taxon>Actinomycetota</taxon>
        <taxon>Actinomycetes</taxon>
        <taxon>Streptosporangiales</taxon>
        <taxon>Thermomonosporaceae</taxon>
        <taxon>Actinomadura</taxon>
    </lineage>
</organism>
<evidence type="ECO:0000313" key="1">
    <source>
        <dbReference type="EMBL" id="MFC6882409.1"/>
    </source>
</evidence>
<comment type="caution">
    <text evidence="1">The sequence shown here is derived from an EMBL/GenBank/DDBJ whole genome shotgun (WGS) entry which is preliminary data.</text>
</comment>
<dbReference type="Pfam" id="PF11583">
    <property type="entry name" value="AurF"/>
    <property type="match status" value="1"/>
</dbReference>
<dbReference type="EMBL" id="JBHSXS010000013">
    <property type="protein sequence ID" value="MFC6882409.1"/>
    <property type="molecule type" value="Genomic_DNA"/>
</dbReference>
<dbReference type="Gene3D" id="1.10.620.20">
    <property type="entry name" value="Ribonucleotide Reductase, subunit A"/>
    <property type="match status" value="1"/>
</dbReference>
<evidence type="ECO:0000313" key="2">
    <source>
        <dbReference type="Proteomes" id="UP001596380"/>
    </source>
</evidence>
<dbReference type="RefSeq" id="WP_309240364.1">
    <property type="nucleotide sequence ID" value="NZ_JBHSXS010000013.1"/>
</dbReference>
<dbReference type="InterPro" id="IPR012348">
    <property type="entry name" value="RNR-like"/>
</dbReference>
<gene>
    <name evidence="1" type="ORF">ACFQKB_21820</name>
</gene>
<dbReference type="SUPFAM" id="SSF47240">
    <property type="entry name" value="Ferritin-like"/>
    <property type="match status" value="1"/>
</dbReference>
<name>A0ABW2CKU9_9ACTN</name>
<reference evidence="2" key="1">
    <citation type="journal article" date="2019" name="Int. J. Syst. Evol. Microbiol.">
        <title>The Global Catalogue of Microorganisms (GCM) 10K type strain sequencing project: providing services to taxonomists for standard genome sequencing and annotation.</title>
        <authorList>
            <consortium name="The Broad Institute Genomics Platform"/>
            <consortium name="The Broad Institute Genome Sequencing Center for Infectious Disease"/>
            <person name="Wu L."/>
            <person name="Ma J."/>
        </authorList>
    </citation>
    <scope>NUCLEOTIDE SEQUENCE [LARGE SCALE GENOMIC DNA]</scope>
    <source>
        <strain evidence="2">JCM 3369</strain>
    </source>
</reference>
<dbReference type="InterPro" id="IPR009078">
    <property type="entry name" value="Ferritin-like_SF"/>
</dbReference>
<protein>
    <submittedName>
        <fullName evidence="1">Diiron oxygenase</fullName>
    </submittedName>
</protein>
<dbReference type="Proteomes" id="UP001596380">
    <property type="component" value="Unassembled WGS sequence"/>
</dbReference>
<dbReference type="InterPro" id="IPR025859">
    <property type="entry name" value="AurF/CmlI"/>
</dbReference>
<proteinExistence type="predicted"/>
<accession>A0ABW2CKU9</accession>